<evidence type="ECO:0000259" key="1">
    <source>
        <dbReference type="Pfam" id="PF03108"/>
    </source>
</evidence>
<gene>
    <name evidence="2" type="ORF">MKW94_023746</name>
</gene>
<keyword evidence="3" id="KW-1185">Reference proteome</keyword>
<dbReference type="Proteomes" id="UP001177140">
    <property type="component" value="Unassembled WGS sequence"/>
</dbReference>
<evidence type="ECO:0000313" key="3">
    <source>
        <dbReference type="Proteomes" id="UP001177140"/>
    </source>
</evidence>
<comment type="caution">
    <text evidence="2">The sequence shown here is derived from an EMBL/GenBank/DDBJ whole genome shotgun (WGS) entry which is preliminary data.</text>
</comment>
<dbReference type="EMBL" id="JAJJMA010003008">
    <property type="protein sequence ID" value="MCL7021654.1"/>
    <property type="molecule type" value="Genomic_DNA"/>
</dbReference>
<dbReference type="InterPro" id="IPR004332">
    <property type="entry name" value="Transposase_MuDR"/>
</dbReference>
<organism evidence="2 3">
    <name type="scientific">Papaver nudicaule</name>
    <name type="common">Iceland poppy</name>
    <dbReference type="NCBI Taxonomy" id="74823"/>
    <lineage>
        <taxon>Eukaryota</taxon>
        <taxon>Viridiplantae</taxon>
        <taxon>Streptophyta</taxon>
        <taxon>Embryophyta</taxon>
        <taxon>Tracheophyta</taxon>
        <taxon>Spermatophyta</taxon>
        <taxon>Magnoliopsida</taxon>
        <taxon>Ranunculales</taxon>
        <taxon>Papaveraceae</taxon>
        <taxon>Papaveroideae</taxon>
        <taxon>Papaver</taxon>
    </lineage>
</organism>
<accession>A0AA41RK73</accession>
<evidence type="ECO:0000313" key="2">
    <source>
        <dbReference type="EMBL" id="MCL7021654.1"/>
    </source>
</evidence>
<reference evidence="2" key="1">
    <citation type="submission" date="2022-03" db="EMBL/GenBank/DDBJ databases">
        <title>A functionally conserved STORR gene fusion in Papaver species that diverged 16.8 million years ago.</title>
        <authorList>
            <person name="Catania T."/>
        </authorList>
    </citation>
    <scope>NUCLEOTIDE SEQUENCE</scope>
    <source>
        <strain evidence="2">S-191538</strain>
    </source>
</reference>
<feature type="non-terminal residue" evidence="2">
    <location>
        <position position="194"/>
    </location>
</feature>
<name>A0AA41RK73_PAPNU</name>
<proteinExistence type="predicted"/>
<protein>
    <recommendedName>
        <fullName evidence="1">Transposase MuDR plant domain-containing protein</fullName>
    </recommendedName>
</protein>
<dbReference type="AlphaFoldDB" id="A0AA41RK73"/>
<dbReference type="Pfam" id="PF03108">
    <property type="entry name" value="DBD_Tnp_Mut"/>
    <property type="match status" value="1"/>
</dbReference>
<feature type="domain" description="Transposase MuDR plant" evidence="1">
    <location>
        <begin position="147"/>
        <end position="194"/>
    </location>
</feature>
<sequence length="194" mass="21614">MFGSDQNLSCDCHVYYKDLHFCYPVHLTSTIEDLKWAICDNWRILSPSCIVLNYIQGGEKIPILADISLISLAALHSKLKSSYFEVHVESFEAAAGASSSNGASSSTGGGYSSSLLANAKRSYAGEKEVSRALLSDDWDKVFDDLNQEFNGIEAVRLAFDKYVLRTGYKLIKKKNELSRFTAKCKKEGCSWFVH</sequence>